<dbReference type="GO" id="GO:0006261">
    <property type="term" value="P:DNA-templated DNA replication"/>
    <property type="evidence" value="ECO:0007669"/>
    <property type="project" value="TreeGrafter"/>
</dbReference>
<dbReference type="Gene3D" id="1.10.8.60">
    <property type="match status" value="1"/>
</dbReference>
<dbReference type="SUPFAM" id="SSF48019">
    <property type="entry name" value="post-AAA+ oligomerization domain-like"/>
    <property type="match status" value="1"/>
</dbReference>
<dbReference type="Pfam" id="PF06144">
    <property type="entry name" value="DNA_pol3_delta"/>
    <property type="match status" value="1"/>
</dbReference>
<name>M1LLW6_9PROT</name>
<keyword evidence="5" id="KW-0235">DNA replication</keyword>
<sequence>MSKNIEYKNLDSYLKQKKSFSPVYLIIGSELLLIDEVKRNIVSSFKMDNFIYMPIFIETQNDWLKLLEEIKTISLFEQNRIFDINIINTKPGIIGSKTLVLISEFLKNQNHTIIILKIPKKDTATKNTAWLRSLLEIGVTIDIPTIQNHELPNWIKQRLSQQKQYVDNELLEWIADKVSNNLIFANQEIIKLGLIFPEGYITENSLKNSILLSNSIYSIFDLRESILNSNILKISTILDYLEKENTQLPLILWSIYEDIRIIGIIKETKEMNYYSVLDKHRIFGTHRKSIINYSYKTNKSLLNSYVNRIHEIDLIIKGAESTYKTSKVWSMINNLSIKIAGLIEYNIDFL</sequence>
<dbReference type="HOGENOM" id="CLU_044694_0_0_4"/>
<evidence type="ECO:0000313" key="11">
    <source>
        <dbReference type="Proteomes" id="UP000011547"/>
    </source>
</evidence>
<comment type="catalytic activity">
    <reaction evidence="8">
        <text>DNA(n) + a 2'-deoxyribonucleoside 5'-triphosphate = DNA(n+1) + diphosphate</text>
        <dbReference type="Rhea" id="RHEA:22508"/>
        <dbReference type="Rhea" id="RHEA-COMP:17339"/>
        <dbReference type="Rhea" id="RHEA-COMP:17340"/>
        <dbReference type="ChEBI" id="CHEBI:33019"/>
        <dbReference type="ChEBI" id="CHEBI:61560"/>
        <dbReference type="ChEBI" id="CHEBI:173112"/>
        <dbReference type="EC" id="2.7.7.7"/>
    </reaction>
</comment>
<keyword evidence="4 10" id="KW-0548">Nucleotidyltransferase</keyword>
<organism evidence="10 11">
    <name type="scientific">Candidatus Kinetoplastidibacterium desouzai TCC079E</name>
    <dbReference type="NCBI Taxonomy" id="1208919"/>
    <lineage>
        <taxon>Bacteria</taxon>
        <taxon>Pseudomonadati</taxon>
        <taxon>Pseudomonadota</taxon>
        <taxon>Betaproteobacteria</taxon>
        <taxon>Candidatus Kinetoplastidibacterium</taxon>
    </lineage>
</organism>
<dbReference type="GO" id="GO:0003677">
    <property type="term" value="F:DNA binding"/>
    <property type="evidence" value="ECO:0007669"/>
    <property type="project" value="InterPro"/>
</dbReference>
<dbReference type="PANTHER" id="PTHR34388:SF1">
    <property type="entry name" value="DNA POLYMERASE III SUBUNIT DELTA"/>
    <property type="match status" value="1"/>
</dbReference>
<evidence type="ECO:0000256" key="6">
    <source>
        <dbReference type="ARBA" id="ARBA00022932"/>
    </source>
</evidence>
<dbReference type="InterPro" id="IPR027417">
    <property type="entry name" value="P-loop_NTPase"/>
</dbReference>
<evidence type="ECO:0000256" key="5">
    <source>
        <dbReference type="ARBA" id="ARBA00022705"/>
    </source>
</evidence>
<proteinExistence type="inferred from homology"/>
<keyword evidence="11" id="KW-1185">Reference proteome</keyword>
<dbReference type="Gene3D" id="3.40.50.300">
    <property type="entry name" value="P-loop containing nucleotide triphosphate hydrolases"/>
    <property type="match status" value="1"/>
</dbReference>
<dbReference type="InterPro" id="IPR008921">
    <property type="entry name" value="DNA_pol3_clamp-load_cplx_C"/>
</dbReference>
<dbReference type="EC" id="2.7.7.7" evidence="1"/>
<dbReference type="InterPro" id="IPR010372">
    <property type="entry name" value="DNA_pol3_delta_N"/>
</dbReference>
<evidence type="ECO:0000256" key="3">
    <source>
        <dbReference type="ARBA" id="ARBA00022679"/>
    </source>
</evidence>
<dbReference type="KEGG" id="kde:CDSE_0402"/>
<evidence type="ECO:0000256" key="2">
    <source>
        <dbReference type="ARBA" id="ARBA00017703"/>
    </source>
</evidence>
<feature type="domain" description="DNA polymerase III delta N-terminal" evidence="9">
    <location>
        <begin position="24"/>
        <end position="134"/>
    </location>
</feature>
<keyword evidence="3 10" id="KW-0808">Transferase</keyword>
<comment type="similarity">
    <text evidence="7">Belongs to the DNA polymerase HolA subunit family.</text>
</comment>
<dbReference type="SUPFAM" id="SSF52540">
    <property type="entry name" value="P-loop containing nucleoside triphosphate hydrolases"/>
    <property type="match status" value="1"/>
</dbReference>
<dbReference type="PATRIC" id="fig|1208919.3.peg.164"/>
<protein>
    <recommendedName>
        <fullName evidence="2">DNA polymerase III subunit delta</fullName>
        <ecNumber evidence="1">2.7.7.7</ecNumber>
    </recommendedName>
</protein>
<dbReference type="RefSeq" id="WP_015396138.1">
    <property type="nucleotide sequence ID" value="NC_020294.1"/>
</dbReference>
<dbReference type="CDD" id="cd18138">
    <property type="entry name" value="HLD_clamp_pol_III_delta"/>
    <property type="match status" value="1"/>
</dbReference>
<dbReference type="GO" id="GO:0009360">
    <property type="term" value="C:DNA polymerase III complex"/>
    <property type="evidence" value="ECO:0007669"/>
    <property type="project" value="InterPro"/>
</dbReference>
<dbReference type="NCBIfam" id="TIGR01128">
    <property type="entry name" value="holA"/>
    <property type="match status" value="1"/>
</dbReference>
<keyword evidence="6" id="KW-0239">DNA-directed DNA polymerase</keyword>
<dbReference type="PANTHER" id="PTHR34388">
    <property type="entry name" value="DNA POLYMERASE III SUBUNIT DELTA"/>
    <property type="match status" value="1"/>
</dbReference>
<evidence type="ECO:0000256" key="4">
    <source>
        <dbReference type="ARBA" id="ARBA00022695"/>
    </source>
</evidence>
<accession>M1LLW6</accession>
<evidence type="ECO:0000256" key="7">
    <source>
        <dbReference type="ARBA" id="ARBA00034754"/>
    </source>
</evidence>
<reference evidence="10 11" key="1">
    <citation type="journal article" date="2013" name="Genome Biol. Evol.">
        <title>Genome evolution and phylogenomic analysis of candidatus kinetoplastibacterium, the betaproteobacterial endosymbionts of strigomonas and angomonas.</title>
        <authorList>
            <person name="Alves J.M."/>
            <person name="Serrano M.G."/>
            <person name="Maia da Silva F."/>
            <person name="Voegtly L.J."/>
            <person name="Matveyev A.V."/>
            <person name="Teixeira M.M."/>
            <person name="Camargo E.P."/>
            <person name="Buck G.A."/>
        </authorList>
    </citation>
    <scope>NUCLEOTIDE SEQUENCE [LARGE SCALE GENOMIC DNA]</scope>
    <source>
        <strain evidence="10 11">TCC079E</strain>
    </source>
</reference>
<evidence type="ECO:0000259" key="9">
    <source>
        <dbReference type="Pfam" id="PF06144"/>
    </source>
</evidence>
<evidence type="ECO:0000256" key="1">
    <source>
        <dbReference type="ARBA" id="ARBA00012417"/>
    </source>
</evidence>
<dbReference type="AlphaFoldDB" id="M1LLW6"/>
<dbReference type="GO" id="GO:0003887">
    <property type="term" value="F:DNA-directed DNA polymerase activity"/>
    <property type="evidence" value="ECO:0007669"/>
    <property type="project" value="UniProtKB-KW"/>
</dbReference>
<dbReference type="OrthoDB" id="9770982at2"/>
<dbReference type="InterPro" id="IPR005790">
    <property type="entry name" value="DNA_polIII_delta"/>
</dbReference>
<dbReference type="Proteomes" id="UP000011547">
    <property type="component" value="Chromosome"/>
</dbReference>
<dbReference type="Gene3D" id="1.20.272.10">
    <property type="match status" value="1"/>
</dbReference>
<dbReference type="EMBL" id="CP003803">
    <property type="protein sequence ID" value="AGF46727.1"/>
    <property type="molecule type" value="Genomic_DNA"/>
</dbReference>
<evidence type="ECO:0000313" key="10">
    <source>
        <dbReference type="EMBL" id="AGF46727.1"/>
    </source>
</evidence>
<evidence type="ECO:0000256" key="8">
    <source>
        <dbReference type="ARBA" id="ARBA00049244"/>
    </source>
</evidence>
<dbReference type="eggNOG" id="COG1466">
    <property type="taxonomic scope" value="Bacteria"/>
</dbReference>
<gene>
    <name evidence="10" type="ORF">CDSE_0402</name>
</gene>
<dbReference type="STRING" id="1208919.CDSE_0402"/>